<feature type="binding site" evidence="3">
    <location>
        <position position="137"/>
    </location>
    <ligand>
        <name>Zn(2+)</name>
        <dbReference type="ChEBI" id="CHEBI:29105"/>
        <label>2</label>
    </ligand>
</feature>
<feature type="binding site" evidence="3">
    <location>
        <position position="91"/>
    </location>
    <ligand>
        <name>Zn(2+)</name>
        <dbReference type="ChEBI" id="CHEBI:29105"/>
        <label>1</label>
    </ligand>
</feature>
<organism evidence="5 6">
    <name type="scientific">Peribacillus muralis</name>
    <dbReference type="NCBI Taxonomy" id="264697"/>
    <lineage>
        <taxon>Bacteria</taxon>
        <taxon>Bacillati</taxon>
        <taxon>Bacillota</taxon>
        <taxon>Bacilli</taxon>
        <taxon>Bacillales</taxon>
        <taxon>Bacillaceae</taxon>
        <taxon>Peribacillus</taxon>
    </lineage>
</organism>
<dbReference type="Proteomes" id="UP000077926">
    <property type="component" value="Chromosome"/>
</dbReference>
<feature type="binding site" evidence="3">
    <location>
        <position position="200"/>
    </location>
    <ligand>
        <name>Zn(2+)</name>
        <dbReference type="ChEBI" id="CHEBI:29105"/>
        <label>1</label>
    </ligand>
</feature>
<gene>
    <name evidence="5" type="ORF">ABE28_008410</name>
</gene>
<dbReference type="NCBIfam" id="NF006771">
    <property type="entry name" value="PRK09290.1-5"/>
    <property type="match status" value="1"/>
</dbReference>
<dbReference type="OrthoDB" id="9808195at2"/>
<proteinExistence type="inferred from homology"/>
<accession>A0A1B3XMF3</accession>
<evidence type="ECO:0000256" key="2">
    <source>
        <dbReference type="ARBA" id="ARBA00022801"/>
    </source>
</evidence>
<dbReference type="CDD" id="cd03884">
    <property type="entry name" value="M20_bAS"/>
    <property type="match status" value="1"/>
</dbReference>
<dbReference type="InterPro" id="IPR011650">
    <property type="entry name" value="Peptidase_M20_dimer"/>
</dbReference>
<dbReference type="GO" id="GO:0046872">
    <property type="term" value="F:metal ion binding"/>
    <property type="evidence" value="ECO:0007669"/>
    <property type="project" value="UniProtKB-KW"/>
</dbReference>
<reference evidence="5 6" key="1">
    <citation type="submission" date="2016-08" db="EMBL/GenBank/DDBJ databases">
        <title>Complete genome sequence of Bacillus muralis G25-68, a strain with toxicity to nematodes.</title>
        <authorList>
            <person name="Zheng Z."/>
        </authorList>
    </citation>
    <scope>NUCLEOTIDE SEQUENCE [LARGE SCALE GENOMIC DNA]</scope>
    <source>
        <strain evidence="5 6">G25-68</strain>
    </source>
</reference>
<dbReference type="Pfam" id="PF01546">
    <property type="entry name" value="Peptidase_M20"/>
    <property type="match status" value="1"/>
</dbReference>
<dbReference type="PANTHER" id="PTHR32494">
    <property type="entry name" value="ALLANTOATE DEIMINASE-RELATED"/>
    <property type="match status" value="1"/>
</dbReference>
<dbReference type="Pfam" id="PF07687">
    <property type="entry name" value="M20_dimer"/>
    <property type="match status" value="1"/>
</dbReference>
<keyword evidence="6" id="KW-1185">Reference proteome</keyword>
<dbReference type="PIRSF" id="PIRSF001235">
    <property type="entry name" value="Amidase_carbamoylase"/>
    <property type="match status" value="1"/>
</dbReference>
<dbReference type="InterPro" id="IPR002933">
    <property type="entry name" value="Peptidase_M20"/>
</dbReference>
<dbReference type="STRING" id="264697.ABE28_008410"/>
<dbReference type="EMBL" id="CP017080">
    <property type="protein sequence ID" value="AOH54376.1"/>
    <property type="molecule type" value="Genomic_DNA"/>
</dbReference>
<dbReference type="AlphaFoldDB" id="A0A1B3XMF3"/>
<evidence type="ECO:0000259" key="4">
    <source>
        <dbReference type="Pfam" id="PF07687"/>
    </source>
</evidence>
<dbReference type="GO" id="GO:0016813">
    <property type="term" value="F:hydrolase activity, acting on carbon-nitrogen (but not peptide) bonds, in linear amidines"/>
    <property type="evidence" value="ECO:0007669"/>
    <property type="project" value="InterPro"/>
</dbReference>
<feature type="binding site" evidence="3">
    <location>
        <position position="391"/>
    </location>
    <ligand>
        <name>Zn(2+)</name>
        <dbReference type="ChEBI" id="CHEBI:29105"/>
        <label>2</label>
    </ligand>
</feature>
<dbReference type="Gene3D" id="3.40.630.10">
    <property type="entry name" value="Zn peptidases"/>
    <property type="match status" value="1"/>
</dbReference>
<feature type="domain" description="Peptidase M20 dimerisation" evidence="4">
    <location>
        <begin position="222"/>
        <end position="320"/>
    </location>
</feature>
<dbReference type="InterPro" id="IPR036264">
    <property type="entry name" value="Bact_exopeptidase_dim_dom"/>
</dbReference>
<evidence type="ECO:0000256" key="3">
    <source>
        <dbReference type="PIRSR" id="PIRSR001235-1"/>
    </source>
</evidence>
<dbReference type="SUPFAM" id="SSF55031">
    <property type="entry name" value="Bacterial exopeptidase dimerisation domain"/>
    <property type="match status" value="1"/>
</dbReference>
<feature type="binding site" evidence="3">
    <location>
        <position position="102"/>
    </location>
    <ligand>
        <name>Zn(2+)</name>
        <dbReference type="ChEBI" id="CHEBI:29105"/>
        <label>2</label>
    </ligand>
</feature>
<dbReference type="InterPro" id="IPR010158">
    <property type="entry name" value="Amidase_Cbmase"/>
</dbReference>
<name>A0A1B3XMF3_9BACI</name>
<keyword evidence="3" id="KW-0862">Zinc</keyword>
<keyword evidence="3" id="KW-0479">Metal-binding</keyword>
<dbReference type="NCBIfam" id="TIGR01879">
    <property type="entry name" value="hydantase"/>
    <property type="match status" value="1"/>
</dbReference>
<feature type="binding site" evidence="3">
    <location>
        <position position="102"/>
    </location>
    <ligand>
        <name>Zn(2+)</name>
        <dbReference type="ChEBI" id="CHEBI:29105"/>
        <label>1</label>
    </ligand>
</feature>
<comment type="cofactor">
    <cofactor evidence="3">
        <name>Zn(2+)</name>
        <dbReference type="ChEBI" id="CHEBI:29105"/>
    </cofactor>
    <text evidence="3">Binds 2 Zn(2+) ions per subunit.</text>
</comment>
<protein>
    <submittedName>
        <fullName evidence="5">Zn-dependent hydrolase</fullName>
    </submittedName>
</protein>
<evidence type="ECO:0000256" key="1">
    <source>
        <dbReference type="ARBA" id="ARBA00006153"/>
    </source>
</evidence>
<evidence type="ECO:0000313" key="5">
    <source>
        <dbReference type="EMBL" id="AOH54376.1"/>
    </source>
</evidence>
<keyword evidence="2 5" id="KW-0378">Hydrolase</keyword>
<dbReference type="SUPFAM" id="SSF53187">
    <property type="entry name" value="Zn-dependent exopeptidases"/>
    <property type="match status" value="1"/>
</dbReference>
<dbReference type="KEGG" id="bmur:ABE28_008410"/>
<evidence type="ECO:0000313" key="6">
    <source>
        <dbReference type="Proteomes" id="UP000077926"/>
    </source>
</evidence>
<sequence length="420" mass="45988">MRAIFVRKEEFQVRLVERIEKQINDLSRFTATPGKGTTRLTYSKEDLLTRNYIKDKMMEYELTVREDGLGNIFGKLADTVKDAPSVLIGSHFDSVPNGGAYDGPAGVIVALEVAALFAENRLRPIYPLEIVALIEEEGSRFGGGLMGSRGMAGSLSEEDFKSLKDEDGITTIEAMSKIGLDSSLPKKRAARTIKTFLELHIEQGPILEEKNIPIGVVEAIVGITQLEVTVEGKAGHAGTTPMDRRTDALVTTANIISRLPDLAIEEGEGTVITTGRLHVFPNGANVIPDKVVFSVDIRSGKEEHISRVIKKVHELIDSYQDQGFQTKAEQLLYMPPKILNEEIGALLKEKCADLGIPYCSINSGAGHDAMVFSDVTDVGMLFVPSKAGLSHCPEEYSDARHLANGVQIFYEVAKRLTEVE</sequence>
<comment type="similarity">
    <text evidence="1">Belongs to the peptidase M20 family.</text>
</comment>
<dbReference type="PANTHER" id="PTHR32494:SF5">
    <property type="entry name" value="ALLANTOATE AMIDOHYDROLASE"/>
    <property type="match status" value="1"/>
</dbReference>
<dbReference type="Gene3D" id="3.30.70.360">
    <property type="match status" value="1"/>
</dbReference>